<dbReference type="OrthoDB" id="20491at2759"/>
<dbReference type="InterPro" id="IPR002885">
    <property type="entry name" value="PPR_rpt"/>
</dbReference>
<dbReference type="Pfam" id="PF05725">
    <property type="entry name" value="FNIP"/>
    <property type="match status" value="1"/>
</dbReference>
<dbReference type="AlphaFoldDB" id="A0A9P1GCE3"/>
<dbReference type="PROSITE" id="PS51375">
    <property type="entry name" value="PPR"/>
    <property type="match status" value="1"/>
</dbReference>
<dbReference type="InterPro" id="IPR008615">
    <property type="entry name" value="FNIP"/>
</dbReference>
<dbReference type="Gene3D" id="3.80.10.10">
    <property type="entry name" value="Ribonuclease Inhibitor"/>
    <property type="match status" value="2"/>
</dbReference>
<evidence type="ECO:0000256" key="1">
    <source>
        <dbReference type="PROSITE-ProRule" id="PRU00708"/>
    </source>
</evidence>
<evidence type="ECO:0000313" key="3">
    <source>
        <dbReference type="EMBL" id="CAL1159011.1"/>
    </source>
</evidence>
<dbReference type="GO" id="GO:0016301">
    <property type="term" value="F:kinase activity"/>
    <property type="evidence" value="ECO:0007669"/>
    <property type="project" value="UniProtKB-KW"/>
</dbReference>
<keyword evidence="4" id="KW-0808">Transferase</keyword>
<protein>
    <submittedName>
        <fullName evidence="4">Probable serine/threonine-protein kinase fnkA (FNIP repeat-containing protein A)</fullName>
    </submittedName>
</protein>
<accession>A0A9P1GCE3</accession>
<dbReference type="Proteomes" id="UP001152797">
    <property type="component" value="Unassembled WGS sequence"/>
</dbReference>
<dbReference type="PANTHER" id="PTHR32134:SF92">
    <property type="entry name" value="FNIP REPEAT-CONTAINING PROTEIN"/>
    <property type="match status" value="1"/>
</dbReference>
<evidence type="ECO:0000313" key="5">
    <source>
        <dbReference type="Proteomes" id="UP001152797"/>
    </source>
</evidence>
<dbReference type="InterPro" id="IPR011990">
    <property type="entry name" value="TPR-like_helical_dom_sf"/>
</dbReference>
<dbReference type="InterPro" id="IPR032675">
    <property type="entry name" value="LRR_dom_sf"/>
</dbReference>
<dbReference type="SUPFAM" id="SSF52058">
    <property type="entry name" value="L domain-like"/>
    <property type="match status" value="1"/>
</dbReference>
<feature type="repeat" description="PPR" evidence="1">
    <location>
        <begin position="505"/>
        <end position="539"/>
    </location>
</feature>
<comment type="caution">
    <text evidence="2">The sequence shown here is derived from an EMBL/GenBank/DDBJ whole genome shotgun (WGS) entry which is preliminary data.</text>
</comment>
<name>A0A9P1GCE3_9DINO</name>
<evidence type="ECO:0000313" key="2">
    <source>
        <dbReference type="EMBL" id="CAI4005636.1"/>
    </source>
</evidence>
<evidence type="ECO:0000313" key="4">
    <source>
        <dbReference type="EMBL" id="CAL4792948.1"/>
    </source>
</evidence>
<reference evidence="2" key="1">
    <citation type="submission" date="2022-10" db="EMBL/GenBank/DDBJ databases">
        <authorList>
            <person name="Chen Y."/>
            <person name="Dougan E. K."/>
            <person name="Chan C."/>
            <person name="Rhodes N."/>
            <person name="Thang M."/>
        </authorList>
    </citation>
    <scope>NUCLEOTIDE SEQUENCE</scope>
</reference>
<dbReference type="EMBL" id="CAMXCT030003668">
    <property type="protein sequence ID" value="CAL4792948.1"/>
    <property type="molecule type" value="Genomic_DNA"/>
</dbReference>
<dbReference type="Gene3D" id="1.25.40.10">
    <property type="entry name" value="Tetratricopeptide repeat domain"/>
    <property type="match status" value="1"/>
</dbReference>
<dbReference type="EMBL" id="CAMXCT020003668">
    <property type="protein sequence ID" value="CAL1159011.1"/>
    <property type="molecule type" value="Genomic_DNA"/>
</dbReference>
<gene>
    <name evidence="2" type="ORF">C1SCF055_LOCUS31344</name>
</gene>
<reference evidence="3" key="2">
    <citation type="submission" date="2024-04" db="EMBL/GenBank/DDBJ databases">
        <authorList>
            <person name="Chen Y."/>
            <person name="Shah S."/>
            <person name="Dougan E. K."/>
            <person name="Thang M."/>
            <person name="Chan C."/>
        </authorList>
    </citation>
    <scope>NUCLEOTIDE SEQUENCE [LARGE SCALE GENOMIC DNA]</scope>
</reference>
<sequence length="563" mass="63478">MALQGEEVPCDKVYQAWRCLKGLGTKWGHLDLCWMTYICGITSSRQLQGLPSSLQSLTLKDFNEKLPRLPPLLHSLTLMGSGFEQKLGSGYGLPSELRHLTLPPSFDQSSHDVVWPSNLLSLTLGTNFNHSLQGVKFPVTLESLSFGWCFSQSLKPVYERLPNLKRLRLDSFRSMNALKHFSRLEQLNMYSPRCEELTMLPSSLRSLTIRGCQDFQSESLQALIKLETLKILGKDCIANTMVVHELVKWPESLRSMTLDFDLKSSDMQLPSALEELNFKSGTIWNLQFPPSLVSLDLGELFYPNLHELCQLPNLQHLKLGRCAKIVFPLPATLRSLHLRDSQGPQPTAMPLPELEELDLGDRFNSPVFFPLPAKLKSLRFGKRFNHSLANIKFPETLETLSFGAAFTQHILLPPKLQKLEFRGSFKLDGVKLPQSLRSLKIGLESLESLESPTALDSLKLDELEYLDEFMCQGLTVGCNNVAPLAGWETTCELLCSMISKEIDPDLYSINNMIGALANTPKWKEALHMFSNMENFRLAPDFVTHSVILAGRIQAMVQEERLDA</sequence>
<proteinExistence type="predicted"/>
<keyword evidence="4" id="KW-0418">Kinase</keyword>
<keyword evidence="5" id="KW-1185">Reference proteome</keyword>
<dbReference type="PANTHER" id="PTHR32134">
    <property type="entry name" value="FNIP REPEAT-CONTAINING PROTEIN"/>
    <property type="match status" value="1"/>
</dbReference>
<dbReference type="EMBL" id="CAMXCT010003668">
    <property type="protein sequence ID" value="CAI4005636.1"/>
    <property type="molecule type" value="Genomic_DNA"/>
</dbReference>
<organism evidence="2">
    <name type="scientific">Cladocopium goreaui</name>
    <dbReference type="NCBI Taxonomy" id="2562237"/>
    <lineage>
        <taxon>Eukaryota</taxon>
        <taxon>Sar</taxon>
        <taxon>Alveolata</taxon>
        <taxon>Dinophyceae</taxon>
        <taxon>Suessiales</taxon>
        <taxon>Symbiodiniaceae</taxon>
        <taxon>Cladocopium</taxon>
    </lineage>
</organism>
<dbReference type="InterPro" id="IPR051251">
    <property type="entry name" value="STK_FNIP-Repeat"/>
</dbReference>